<proteinExistence type="predicted"/>
<name>A0ABM6RVZ1_9FIRM</name>
<dbReference type="PANTHER" id="PTHR11101">
    <property type="entry name" value="PHOSPHATE TRANSPORTER"/>
    <property type="match status" value="1"/>
</dbReference>
<evidence type="ECO:0000256" key="3">
    <source>
        <dbReference type="ARBA" id="ARBA00022692"/>
    </source>
</evidence>
<evidence type="ECO:0000256" key="4">
    <source>
        <dbReference type="ARBA" id="ARBA00022989"/>
    </source>
</evidence>
<feature type="transmembrane region" description="Helical" evidence="6">
    <location>
        <begin position="26"/>
        <end position="47"/>
    </location>
</feature>
<keyword evidence="4 6" id="KW-1133">Transmembrane helix</keyword>
<dbReference type="Pfam" id="PF01384">
    <property type="entry name" value="PHO4"/>
    <property type="match status" value="1"/>
</dbReference>
<comment type="subcellular location">
    <subcellularLocation>
        <location evidence="1">Membrane</location>
        <topology evidence="1">Multi-pass membrane protein</topology>
    </subcellularLocation>
</comment>
<feature type="transmembrane region" description="Helical" evidence="6">
    <location>
        <begin position="116"/>
        <end position="134"/>
    </location>
</feature>
<protein>
    <recommendedName>
        <fullName evidence="9">Phosphate transporter</fullName>
    </recommendedName>
</protein>
<evidence type="ECO:0000256" key="1">
    <source>
        <dbReference type="ARBA" id="ARBA00004141"/>
    </source>
</evidence>
<organism evidence="7 8">
    <name type="scientific">Sulfobacillus thermotolerans</name>
    <dbReference type="NCBI Taxonomy" id="338644"/>
    <lineage>
        <taxon>Bacteria</taxon>
        <taxon>Bacillati</taxon>
        <taxon>Bacillota</taxon>
        <taxon>Clostridia</taxon>
        <taxon>Eubacteriales</taxon>
        <taxon>Clostridiales Family XVII. Incertae Sedis</taxon>
        <taxon>Sulfobacillus</taxon>
    </lineage>
</organism>
<dbReference type="Proteomes" id="UP000325292">
    <property type="component" value="Chromosome"/>
</dbReference>
<feature type="transmembrane region" description="Helical" evidence="6">
    <location>
        <begin position="59"/>
        <end position="77"/>
    </location>
</feature>
<sequence>MVSGFNDGGNLVATYRSSRIIDSRRIAPLLIAAIALGPVIFGTAVSRTMALEVVNFTQTSSRLLAISVMAGVLTLVVTWRMRLPTSTTIALAGGIIGAAAASGQAALIHWAGVEKIAGGLVGSVVMGFMLAWLLTGVMKRVTASDGTPRLVKVVDKFQYLTILWQGLAYGANDQEKVIGLTAIVMMLLGHDAVYHVSSFDILFPLASWSVGLALGGSRIANTVGTQIIHLRPETSVTTQLAAAITVSLAAILGFPVSTTQATDGCIFGSGTMINRHRVHWKVVRKIIGVWIITMPIALAMGAVLMMLVRLSQGSLAFF</sequence>
<evidence type="ECO:0000256" key="6">
    <source>
        <dbReference type="SAM" id="Phobius"/>
    </source>
</evidence>
<keyword evidence="5 6" id="KW-0472">Membrane</keyword>
<keyword evidence="2" id="KW-0813">Transport</keyword>
<evidence type="ECO:0000256" key="5">
    <source>
        <dbReference type="ARBA" id="ARBA00023136"/>
    </source>
</evidence>
<evidence type="ECO:0000256" key="2">
    <source>
        <dbReference type="ARBA" id="ARBA00022448"/>
    </source>
</evidence>
<evidence type="ECO:0000313" key="8">
    <source>
        <dbReference type="Proteomes" id="UP000325292"/>
    </source>
</evidence>
<feature type="transmembrane region" description="Helical" evidence="6">
    <location>
        <begin position="89"/>
        <end position="110"/>
    </location>
</feature>
<dbReference type="EMBL" id="CP019454">
    <property type="protein sequence ID" value="AUW95609.1"/>
    <property type="molecule type" value="Genomic_DNA"/>
</dbReference>
<dbReference type="InterPro" id="IPR001204">
    <property type="entry name" value="Phos_transporter"/>
</dbReference>
<keyword evidence="8" id="KW-1185">Reference proteome</keyword>
<feature type="transmembrane region" description="Helical" evidence="6">
    <location>
        <begin position="286"/>
        <end position="308"/>
    </location>
</feature>
<evidence type="ECO:0008006" key="9">
    <source>
        <dbReference type="Google" id="ProtNLM"/>
    </source>
</evidence>
<reference evidence="7 8" key="1">
    <citation type="journal article" date="2019" name="Sci. Rep.">
        <title>Sulfobacillus thermotolerans: new insights into resistance and metabolic capacities of acidophilic chemolithotrophs.</title>
        <authorList>
            <person name="Panyushkina A.E."/>
            <person name="Babenko V.V."/>
            <person name="Nikitina A.S."/>
            <person name="Selezneva O.V."/>
            <person name="Tsaplina I.A."/>
            <person name="Letarova M.A."/>
            <person name="Kostryukova E.S."/>
            <person name="Letarov A.V."/>
        </authorList>
    </citation>
    <scope>NUCLEOTIDE SEQUENCE [LARGE SCALE GENOMIC DNA]</scope>
    <source>
        <strain evidence="7 8">Kr1</strain>
    </source>
</reference>
<keyword evidence="3 6" id="KW-0812">Transmembrane</keyword>
<dbReference type="PANTHER" id="PTHR11101:SF80">
    <property type="entry name" value="PHOSPHATE TRANSPORTER"/>
    <property type="match status" value="1"/>
</dbReference>
<evidence type="ECO:0000313" key="7">
    <source>
        <dbReference type="EMBL" id="AUW95609.1"/>
    </source>
</evidence>
<accession>A0ABM6RVZ1</accession>
<gene>
    <name evidence="7" type="ORF">BXT84_13985</name>
</gene>